<gene>
    <name evidence="1" type="ORF">AQI88_28850</name>
</gene>
<dbReference type="EMBL" id="LMWL01000052">
    <property type="protein sequence ID" value="KUM93127.1"/>
    <property type="molecule type" value="Genomic_DNA"/>
</dbReference>
<evidence type="ECO:0000313" key="1">
    <source>
        <dbReference type="EMBL" id="KUM93127.1"/>
    </source>
</evidence>
<reference evidence="1 2" key="1">
    <citation type="submission" date="2015-10" db="EMBL/GenBank/DDBJ databases">
        <title>Draft genome sequence of Streptomyces cellostaticus DSM 40189, type strain for the species Streptomyces cellostaticus.</title>
        <authorList>
            <person name="Ruckert C."/>
            <person name="Winkler A."/>
            <person name="Kalinowski J."/>
            <person name="Kampfer P."/>
            <person name="Glaeser S."/>
        </authorList>
    </citation>
    <scope>NUCLEOTIDE SEQUENCE [LARGE SCALE GENOMIC DNA]</scope>
    <source>
        <strain evidence="1 2">DSM 40189</strain>
    </source>
</reference>
<protein>
    <submittedName>
        <fullName evidence="1">Uncharacterized protein</fullName>
    </submittedName>
</protein>
<dbReference type="Proteomes" id="UP000054241">
    <property type="component" value="Unassembled WGS sequence"/>
</dbReference>
<comment type="caution">
    <text evidence="1">The sequence shown here is derived from an EMBL/GenBank/DDBJ whole genome shotgun (WGS) entry which is preliminary data.</text>
</comment>
<evidence type="ECO:0000313" key="2">
    <source>
        <dbReference type="Proteomes" id="UP000054241"/>
    </source>
</evidence>
<keyword evidence="2" id="KW-1185">Reference proteome</keyword>
<organism evidence="1 2">
    <name type="scientific">Streptomyces cellostaticus</name>
    <dbReference type="NCBI Taxonomy" id="67285"/>
    <lineage>
        <taxon>Bacteria</taxon>
        <taxon>Bacillati</taxon>
        <taxon>Actinomycetota</taxon>
        <taxon>Actinomycetes</taxon>
        <taxon>Kitasatosporales</taxon>
        <taxon>Streptomycetaceae</taxon>
        <taxon>Streptomyces</taxon>
    </lineage>
</organism>
<dbReference type="STRING" id="67285.AQI88_28850"/>
<dbReference type="AlphaFoldDB" id="A0A124HC29"/>
<proteinExistence type="predicted"/>
<name>A0A124HC29_9ACTN</name>
<accession>A0A124HC29</accession>
<sequence length="67" mass="7444">MISWLHNEPDRSEGVLKAAGWQPVTVLHDYWVRATTTGEADCSQCGRPCHCPGLLLRLPGDRGPSDW</sequence>